<dbReference type="InterPro" id="IPR036770">
    <property type="entry name" value="Ankyrin_rpt-contain_sf"/>
</dbReference>
<protein>
    <submittedName>
        <fullName evidence="2">Ankyrin repeat domain 45</fullName>
    </submittedName>
</protein>
<reference evidence="3" key="1">
    <citation type="submission" date="2018-06" db="EMBL/GenBank/DDBJ databases">
        <title>Genome assembly of Danube salmon.</title>
        <authorList>
            <person name="Macqueen D.J."/>
            <person name="Gundappa M.K."/>
        </authorList>
    </citation>
    <scope>NUCLEOTIDE SEQUENCE [LARGE SCALE GENOMIC DNA]</scope>
</reference>
<dbReference type="AlphaFoldDB" id="A0A4W5L740"/>
<keyword evidence="1" id="KW-0040">ANK repeat</keyword>
<dbReference type="SUPFAM" id="SSF48403">
    <property type="entry name" value="Ankyrin repeat"/>
    <property type="match status" value="1"/>
</dbReference>
<dbReference type="Pfam" id="PF12796">
    <property type="entry name" value="Ank_2"/>
    <property type="match status" value="1"/>
</dbReference>
<name>A0A4W5L740_9TELE</name>
<dbReference type="STRING" id="62062.ENSHHUP00000021554"/>
<keyword evidence="3" id="KW-1185">Reference proteome</keyword>
<dbReference type="PROSITE" id="PS50088">
    <property type="entry name" value="ANK_REPEAT"/>
    <property type="match status" value="2"/>
</dbReference>
<sequence>METIRLIYLSSKTTLPMNHNILRYTRTMQSIEENSIFHYALTGDIEGLQKHLENDCLCGNEEPPEDLFWKKDEMGRNALFTACMLGRSTAVRQLLKHGAHVNECTARGYSPLHCAALWGQLETVKTLVELGADMQAKNFRRERAMEVASRYSKMDCAEYLTWAEAKQDLQSYITHVRDTIADPEKVQGKLNKEDKIICTNTCSVKSDWIQNAKNPSIQDFIEQRRHLEDIIIPILSKLTTQPEVTAKASKN</sequence>
<reference evidence="2" key="3">
    <citation type="submission" date="2025-09" db="UniProtKB">
        <authorList>
            <consortium name="Ensembl"/>
        </authorList>
    </citation>
    <scope>IDENTIFICATION</scope>
</reference>
<dbReference type="SUPFAM" id="SSF100934">
    <property type="entry name" value="Heat shock protein 70kD (HSP70), C-terminal subdomain"/>
    <property type="match status" value="1"/>
</dbReference>
<dbReference type="PANTHER" id="PTHR22677:SF4">
    <property type="entry name" value="USHER SYNDROME TYPE-1G PROTEIN-LIKE PROTEIN"/>
    <property type="match status" value="1"/>
</dbReference>
<evidence type="ECO:0000313" key="2">
    <source>
        <dbReference type="Ensembl" id="ENSHHUP00000021554.1"/>
    </source>
</evidence>
<dbReference type="Ensembl" id="ENSHHUT00000022363.1">
    <property type="protein sequence ID" value="ENSHHUP00000021554.1"/>
    <property type="gene ID" value="ENSHHUG00000013502.1"/>
</dbReference>
<dbReference type="GeneTree" id="ENSGT00390000008829"/>
<dbReference type="Proteomes" id="UP000314982">
    <property type="component" value="Unassembled WGS sequence"/>
</dbReference>
<reference evidence="2" key="2">
    <citation type="submission" date="2025-08" db="UniProtKB">
        <authorList>
            <consortium name="Ensembl"/>
        </authorList>
    </citation>
    <scope>IDENTIFICATION</scope>
</reference>
<feature type="repeat" description="ANK" evidence="1">
    <location>
        <begin position="107"/>
        <end position="139"/>
    </location>
</feature>
<evidence type="ECO:0000313" key="3">
    <source>
        <dbReference type="Proteomes" id="UP000314982"/>
    </source>
</evidence>
<dbReference type="PROSITE" id="PS50297">
    <property type="entry name" value="ANK_REP_REGION"/>
    <property type="match status" value="1"/>
</dbReference>
<feature type="repeat" description="ANK" evidence="1">
    <location>
        <begin position="74"/>
        <end position="106"/>
    </location>
</feature>
<evidence type="ECO:0000256" key="1">
    <source>
        <dbReference type="PROSITE-ProRule" id="PRU00023"/>
    </source>
</evidence>
<proteinExistence type="predicted"/>
<dbReference type="InterPro" id="IPR029048">
    <property type="entry name" value="HSP70_C_sf"/>
</dbReference>
<dbReference type="Gene3D" id="1.20.1270.10">
    <property type="match status" value="1"/>
</dbReference>
<dbReference type="SMART" id="SM00248">
    <property type="entry name" value="ANK"/>
    <property type="match status" value="2"/>
</dbReference>
<dbReference type="InterPro" id="IPR039323">
    <property type="entry name" value="ANKRD_45/46/60"/>
</dbReference>
<dbReference type="Gene3D" id="1.25.40.20">
    <property type="entry name" value="Ankyrin repeat-containing domain"/>
    <property type="match status" value="1"/>
</dbReference>
<accession>A0A4W5L740</accession>
<organism evidence="2 3">
    <name type="scientific">Hucho hucho</name>
    <name type="common">huchen</name>
    <dbReference type="NCBI Taxonomy" id="62062"/>
    <lineage>
        <taxon>Eukaryota</taxon>
        <taxon>Metazoa</taxon>
        <taxon>Chordata</taxon>
        <taxon>Craniata</taxon>
        <taxon>Vertebrata</taxon>
        <taxon>Euteleostomi</taxon>
        <taxon>Actinopterygii</taxon>
        <taxon>Neopterygii</taxon>
        <taxon>Teleostei</taxon>
        <taxon>Protacanthopterygii</taxon>
        <taxon>Salmoniformes</taxon>
        <taxon>Salmonidae</taxon>
        <taxon>Salmoninae</taxon>
        <taxon>Hucho</taxon>
    </lineage>
</organism>
<dbReference type="InterPro" id="IPR002110">
    <property type="entry name" value="Ankyrin_rpt"/>
</dbReference>
<dbReference type="GO" id="GO:0008283">
    <property type="term" value="P:cell population proliferation"/>
    <property type="evidence" value="ECO:0007669"/>
    <property type="project" value="Ensembl"/>
</dbReference>
<dbReference type="PANTHER" id="PTHR22677">
    <property type="entry name" value="ANKYRIN REPEAT DOMAIN-CONTAINING PROTEIN 60"/>
    <property type="match status" value="1"/>
</dbReference>